<dbReference type="GO" id="GO:0000278">
    <property type="term" value="P:mitotic cell cycle"/>
    <property type="evidence" value="ECO:0007669"/>
    <property type="project" value="TreeGrafter"/>
</dbReference>
<keyword evidence="2" id="KW-0853">WD repeat</keyword>
<dbReference type="PANTHER" id="PTHR19932">
    <property type="entry name" value="WD REPEAT AND HMG-BOX DNA BINDING PROTEIN"/>
    <property type="match status" value="1"/>
</dbReference>
<name>A0AAD3HUA7_9CHLO</name>
<feature type="region of interest" description="Disordered" evidence="5">
    <location>
        <begin position="294"/>
        <end position="328"/>
    </location>
</feature>
<dbReference type="InterPro" id="IPR048591">
    <property type="entry name" value="WDHD1/CFT4_hel"/>
</dbReference>
<evidence type="ECO:0000313" key="9">
    <source>
        <dbReference type="Proteomes" id="UP001054857"/>
    </source>
</evidence>
<accession>A0AAD3HUA7</accession>
<feature type="domain" description="WDHD1/CFT4 helical bundle" evidence="7">
    <location>
        <begin position="220"/>
        <end position="286"/>
    </location>
</feature>
<comment type="caution">
    <text evidence="8">The sequence shown here is derived from an EMBL/GenBank/DDBJ whole genome shotgun (WGS) entry which is preliminary data.</text>
</comment>
<feature type="domain" description="WDHD1/CFT4 second beta-propeller" evidence="6">
    <location>
        <begin position="2"/>
        <end position="172"/>
    </location>
</feature>
<keyword evidence="9" id="KW-1185">Reference proteome</keyword>
<dbReference type="GO" id="GO:0043596">
    <property type="term" value="C:nuclear replication fork"/>
    <property type="evidence" value="ECO:0007669"/>
    <property type="project" value="TreeGrafter"/>
</dbReference>
<evidence type="ECO:0000313" key="8">
    <source>
        <dbReference type="EMBL" id="GFR53167.1"/>
    </source>
</evidence>
<evidence type="ECO:0000256" key="1">
    <source>
        <dbReference type="ARBA" id="ARBA00004123"/>
    </source>
</evidence>
<feature type="non-terminal residue" evidence="8">
    <location>
        <position position="1"/>
    </location>
</feature>
<evidence type="ECO:0000256" key="2">
    <source>
        <dbReference type="ARBA" id="ARBA00022574"/>
    </source>
</evidence>
<evidence type="ECO:0000256" key="3">
    <source>
        <dbReference type="ARBA" id="ARBA00022737"/>
    </source>
</evidence>
<dbReference type="GO" id="GO:0006281">
    <property type="term" value="P:DNA repair"/>
    <property type="evidence" value="ECO:0007669"/>
    <property type="project" value="TreeGrafter"/>
</dbReference>
<evidence type="ECO:0000259" key="7">
    <source>
        <dbReference type="Pfam" id="PF20946"/>
    </source>
</evidence>
<evidence type="ECO:0000259" key="6">
    <source>
        <dbReference type="Pfam" id="PF12341"/>
    </source>
</evidence>
<feature type="compositionally biased region" description="Low complexity" evidence="5">
    <location>
        <begin position="294"/>
        <end position="316"/>
    </location>
</feature>
<dbReference type="Pfam" id="PF12341">
    <property type="entry name" value="Mcl1_mid"/>
    <property type="match status" value="1"/>
</dbReference>
<gene>
    <name evidence="8" type="ORF">Agub_g15890</name>
</gene>
<evidence type="ECO:0008006" key="10">
    <source>
        <dbReference type="Google" id="ProtNLM"/>
    </source>
</evidence>
<organism evidence="8 9">
    <name type="scientific">Astrephomene gubernaculifera</name>
    <dbReference type="NCBI Taxonomy" id="47775"/>
    <lineage>
        <taxon>Eukaryota</taxon>
        <taxon>Viridiplantae</taxon>
        <taxon>Chlorophyta</taxon>
        <taxon>core chlorophytes</taxon>
        <taxon>Chlorophyceae</taxon>
        <taxon>CS clade</taxon>
        <taxon>Chlamydomonadales</taxon>
        <taxon>Astrephomenaceae</taxon>
        <taxon>Astrephomene</taxon>
    </lineage>
</organism>
<dbReference type="Proteomes" id="UP001054857">
    <property type="component" value="Unassembled WGS sequence"/>
</dbReference>
<sequence>SFVAVATSRQLLRLFSLAGCQSGITRLEGQPVALVAAGGSLAVVWHAGPPNPHTKSQQLAMSLYDTTSMTCVFSQPLPLTPGSVLTWVGFTEDHGLPAVADSEGVVAVRTPDLGGRWVPVFEPPASKRQSEVLWPVGLSASQLFAVVCTPAQPRPQVSPRPFYTPLPLGPPVVSLDGGSAPELEGQALLLGLGNAALRARLDAAEASGQVEASSDLSHLLLRGQAEQDRALLRALQRLIRGERAGRALELAAQLNLYKSVEGALTLANHHQARGLAERISALLASRQALMEAAAPPASQAAAADAYPQQQQPQQQPRQHRSCTPIPFG</sequence>
<reference evidence="8 9" key="1">
    <citation type="journal article" date="2021" name="Sci. Rep.">
        <title>Genome sequencing of the multicellular alga Astrephomene provides insights into convergent evolution of germ-soma differentiation.</title>
        <authorList>
            <person name="Yamashita S."/>
            <person name="Yamamoto K."/>
            <person name="Matsuzaki R."/>
            <person name="Suzuki S."/>
            <person name="Yamaguchi H."/>
            <person name="Hirooka S."/>
            <person name="Minakuchi Y."/>
            <person name="Miyagishima S."/>
            <person name="Kawachi M."/>
            <person name="Toyoda A."/>
            <person name="Nozaki H."/>
        </authorList>
    </citation>
    <scope>NUCLEOTIDE SEQUENCE [LARGE SCALE GENOMIC DNA]</scope>
    <source>
        <strain evidence="8 9">NIES-4017</strain>
    </source>
</reference>
<feature type="non-terminal residue" evidence="8">
    <location>
        <position position="328"/>
    </location>
</feature>
<keyword evidence="3" id="KW-0677">Repeat</keyword>
<protein>
    <recommendedName>
        <fullName evidence="10">Minichromosome loss protein Mcl1 middle region domain-containing protein</fullName>
    </recommendedName>
</protein>
<dbReference type="Pfam" id="PF20946">
    <property type="entry name" value="Ctf4_C"/>
    <property type="match status" value="1"/>
</dbReference>
<dbReference type="GO" id="GO:0006261">
    <property type="term" value="P:DNA-templated DNA replication"/>
    <property type="evidence" value="ECO:0007669"/>
    <property type="project" value="TreeGrafter"/>
</dbReference>
<dbReference type="AlphaFoldDB" id="A0AAD3HUA7"/>
<dbReference type="EMBL" id="BMAR01000094">
    <property type="protein sequence ID" value="GFR53167.1"/>
    <property type="molecule type" value="Genomic_DNA"/>
</dbReference>
<evidence type="ECO:0000256" key="4">
    <source>
        <dbReference type="ARBA" id="ARBA00023242"/>
    </source>
</evidence>
<keyword evidence="4" id="KW-0539">Nucleus</keyword>
<dbReference type="InterPro" id="IPR022100">
    <property type="entry name" value="WDHD1/CFT4_beta-prop_2nd"/>
</dbReference>
<dbReference type="GO" id="GO:0003682">
    <property type="term" value="F:chromatin binding"/>
    <property type="evidence" value="ECO:0007669"/>
    <property type="project" value="TreeGrafter"/>
</dbReference>
<dbReference type="PANTHER" id="PTHR19932:SF10">
    <property type="entry name" value="WD REPEAT AND HMG-BOX DNA-BINDING PROTEIN 1"/>
    <property type="match status" value="1"/>
</dbReference>
<evidence type="ECO:0000256" key="5">
    <source>
        <dbReference type="SAM" id="MobiDB-lite"/>
    </source>
</evidence>
<comment type="subcellular location">
    <subcellularLocation>
        <location evidence="1">Nucleus</location>
    </subcellularLocation>
</comment>
<proteinExistence type="predicted"/>